<protein>
    <submittedName>
        <fullName evidence="1">Uncharacterized protein</fullName>
    </submittedName>
</protein>
<organism evidence="1 2">
    <name type="scientific">Protopolystoma xenopodis</name>
    <dbReference type="NCBI Taxonomy" id="117903"/>
    <lineage>
        <taxon>Eukaryota</taxon>
        <taxon>Metazoa</taxon>
        <taxon>Spiralia</taxon>
        <taxon>Lophotrochozoa</taxon>
        <taxon>Platyhelminthes</taxon>
        <taxon>Monogenea</taxon>
        <taxon>Polyopisthocotylea</taxon>
        <taxon>Polystomatidea</taxon>
        <taxon>Polystomatidae</taxon>
        <taxon>Protopolystoma</taxon>
    </lineage>
</organism>
<name>A0A448WUR9_9PLAT</name>
<dbReference type="EMBL" id="CAAALY010047961">
    <property type="protein sequence ID" value="VEL20775.1"/>
    <property type="molecule type" value="Genomic_DNA"/>
</dbReference>
<dbReference type="Proteomes" id="UP000784294">
    <property type="component" value="Unassembled WGS sequence"/>
</dbReference>
<dbReference type="AlphaFoldDB" id="A0A448WUR9"/>
<reference evidence="1" key="1">
    <citation type="submission" date="2018-11" db="EMBL/GenBank/DDBJ databases">
        <authorList>
            <consortium name="Pathogen Informatics"/>
        </authorList>
    </citation>
    <scope>NUCLEOTIDE SEQUENCE</scope>
</reference>
<proteinExistence type="predicted"/>
<sequence>MGTTLLAGGGGLDAYAERQRESLLSTDGLLTNLAACLVRLSGPLIYAQSSSKVASSCSNSKSKDGKTFSQSSSNHLSDNFVLDETPEDRFMEEEFRGPDETVLSRVWSCYALETQSDCTVLPGWSIPLTQINLTTFFHIFKISQPMLVLNVGEDRMPVRRALYLQLILS</sequence>
<gene>
    <name evidence="1" type="ORF">PXEA_LOCUS14215</name>
</gene>
<comment type="caution">
    <text evidence="1">The sequence shown here is derived from an EMBL/GenBank/DDBJ whole genome shotgun (WGS) entry which is preliminary data.</text>
</comment>
<evidence type="ECO:0000313" key="2">
    <source>
        <dbReference type="Proteomes" id="UP000784294"/>
    </source>
</evidence>
<evidence type="ECO:0000313" key="1">
    <source>
        <dbReference type="EMBL" id="VEL20775.1"/>
    </source>
</evidence>
<keyword evidence="2" id="KW-1185">Reference proteome</keyword>
<accession>A0A448WUR9</accession>